<reference evidence="4 5" key="1">
    <citation type="submission" date="2006-10" db="EMBL/GenBank/DDBJ databases">
        <title>Complete sequence of chromosome of Pelobacter propionicus DSM 2379.</title>
        <authorList>
            <consortium name="US DOE Joint Genome Institute"/>
            <person name="Copeland A."/>
            <person name="Lucas S."/>
            <person name="Lapidus A."/>
            <person name="Barry K."/>
            <person name="Detter J.C."/>
            <person name="Glavina del Rio T."/>
            <person name="Hammon N."/>
            <person name="Israni S."/>
            <person name="Dalin E."/>
            <person name="Tice H."/>
            <person name="Pitluck S."/>
            <person name="Saunders E."/>
            <person name="Brettin T."/>
            <person name="Bruce D."/>
            <person name="Han C."/>
            <person name="Tapia R."/>
            <person name="Schmutz J."/>
            <person name="Larimer F."/>
            <person name="Land M."/>
            <person name="Hauser L."/>
            <person name="Kyrpides N."/>
            <person name="Kim E."/>
            <person name="Lovley D."/>
            <person name="Richardson P."/>
        </authorList>
    </citation>
    <scope>NUCLEOTIDE SEQUENCE [LARGE SCALE GENOMIC DNA]</scope>
    <source>
        <strain evidence="5">DSM 2379 / NBRC 103807 / OttBd1</strain>
    </source>
</reference>
<dbReference type="GO" id="GO:0009103">
    <property type="term" value="P:lipopolysaccharide biosynthetic process"/>
    <property type="evidence" value="ECO:0007669"/>
    <property type="project" value="TreeGrafter"/>
</dbReference>
<evidence type="ECO:0000259" key="3">
    <source>
        <dbReference type="Pfam" id="PF13439"/>
    </source>
</evidence>
<dbReference type="PANTHER" id="PTHR46401:SF2">
    <property type="entry name" value="GLYCOSYLTRANSFERASE WBBK-RELATED"/>
    <property type="match status" value="1"/>
</dbReference>
<keyword evidence="2" id="KW-0472">Membrane</keyword>
<name>A1AQU1_PELPD</name>
<keyword evidence="2" id="KW-1133">Transmembrane helix</keyword>
<dbReference type="SUPFAM" id="SSF53756">
    <property type="entry name" value="UDP-Glycosyltransferase/glycogen phosphorylase"/>
    <property type="match status" value="1"/>
</dbReference>
<dbReference type="Pfam" id="PF13692">
    <property type="entry name" value="Glyco_trans_1_4"/>
    <property type="match status" value="1"/>
</dbReference>
<dbReference type="RefSeq" id="WP_011735977.1">
    <property type="nucleotide sequence ID" value="NC_008609.1"/>
</dbReference>
<dbReference type="HOGENOM" id="CLU_693880_0_0_7"/>
<dbReference type="GO" id="GO:0016757">
    <property type="term" value="F:glycosyltransferase activity"/>
    <property type="evidence" value="ECO:0007669"/>
    <property type="project" value="UniProtKB-ARBA"/>
</dbReference>
<gene>
    <name evidence="4" type="ordered locus">Ppro_2103</name>
</gene>
<dbReference type="InterPro" id="IPR028098">
    <property type="entry name" value="Glyco_trans_4-like_N"/>
</dbReference>
<feature type="transmembrane region" description="Helical" evidence="2">
    <location>
        <begin position="72"/>
        <end position="99"/>
    </location>
</feature>
<sequence>MTGNDRSLLIIYPWGVDSVIEKNIGAGLRVGLLADFLQENGFRITVASVGRTEREFERNGIHFREFRFPSTFVLLTLYAALILFTRCLGWQGLHAWIYYTFFQYDRRFARLMKEEMAKAGIILLEYPFWAKLIHDFKIRTILTDHDIIAESWTKCGCRWLNNFLYKILLNKELSSFESAGRVVFVAESDRKFFVDQGLKSEHTAVITNPIKVSFDTIKCSCAPQLNYSFRGFEFHIGALFVGSGWFPNREAAQAIATTIALDCPYVTFFIAGECSTWVKNAPSNVRLLGVLSAEELSILYRMITFALIPVTWGTGSSLKTVEAMAYGKVIITTPVGVRGLAFEHGVHGMLCDEISEFPRQISQLTRNSTQRNQLESGARSLAKKYDYRTIFMRYLEIIDELSIKS</sequence>
<evidence type="ECO:0000313" key="5">
    <source>
        <dbReference type="Proteomes" id="UP000006732"/>
    </source>
</evidence>
<dbReference type="Proteomes" id="UP000006732">
    <property type="component" value="Chromosome"/>
</dbReference>
<dbReference type="Gene3D" id="3.40.50.2000">
    <property type="entry name" value="Glycogen Phosphorylase B"/>
    <property type="match status" value="2"/>
</dbReference>
<dbReference type="Pfam" id="PF13439">
    <property type="entry name" value="Glyco_transf_4"/>
    <property type="match status" value="1"/>
</dbReference>
<accession>A1AQU1</accession>
<feature type="domain" description="Glycosyltransferase subfamily 4-like N-terminal" evidence="3">
    <location>
        <begin position="25"/>
        <end position="212"/>
    </location>
</feature>
<organism evidence="4 5">
    <name type="scientific">Pelobacter propionicus (strain DSM 2379 / NBRC 103807 / OttBd1)</name>
    <dbReference type="NCBI Taxonomy" id="338966"/>
    <lineage>
        <taxon>Bacteria</taxon>
        <taxon>Pseudomonadati</taxon>
        <taxon>Thermodesulfobacteriota</taxon>
        <taxon>Desulfuromonadia</taxon>
        <taxon>Desulfuromonadales</taxon>
        <taxon>Desulfuromonadaceae</taxon>
        <taxon>Pelobacter</taxon>
    </lineage>
</organism>
<keyword evidence="1 4" id="KW-0808">Transferase</keyword>
<keyword evidence="2" id="KW-0812">Transmembrane</keyword>
<proteinExistence type="predicted"/>
<dbReference type="KEGG" id="ppd:Ppro_2103"/>
<dbReference type="AlphaFoldDB" id="A1AQU1"/>
<evidence type="ECO:0000313" key="4">
    <source>
        <dbReference type="EMBL" id="ABK99711.1"/>
    </source>
</evidence>
<protein>
    <submittedName>
        <fullName evidence="4">Glycosyl transferase, group 1</fullName>
    </submittedName>
</protein>
<evidence type="ECO:0000256" key="1">
    <source>
        <dbReference type="ARBA" id="ARBA00022679"/>
    </source>
</evidence>
<dbReference type="eggNOG" id="COG0438">
    <property type="taxonomic scope" value="Bacteria"/>
</dbReference>
<keyword evidence="5" id="KW-1185">Reference proteome</keyword>
<evidence type="ECO:0000256" key="2">
    <source>
        <dbReference type="SAM" id="Phobius"/>
    </source>
</evidence>
<dbReference type="PANTHER" id="PTHR46401">
    <property type="entry name" value="GLYCOSYLTRANSFERASE WBBK-RELATED"/>
    <property type="match status" value="1"/>
</dbReference>
<dbReference type="EMBL" id="CP000482">
    <property type="protein sequence ID" value="ABK99711.1"/>
    <property type="molecule type" value="Genomic_DNA"/>
</dbReference>
<dbReference type="STRING" id="338966.Ppro_2103"/>